<gene>
    <name evidence="2" type="ORF">MERR_LOCUS6672</name>
</gene>
<dbReference type="InterPro" id="IPR011043">
    <property type="entry name" value="Gal_Oxase/kelch_b-propeller"/>
</dbReference>
<evidence type="ECO:0000313" key="2">
    <source>
        <dbReference type="EMBL" id="CAA7019437.1"/>
    </source>
</evidence>
<dbReference type="InterPro" id="IPR006527">
    <property type="entry name" value="F-box-assoc_dom_typ1"/>
</dbReference>
<dbReference type="NCBIfam" id="TIGR01640">
    <property type="entry name" value="F_box_assoc_1"/>
    <property type="match status" value="1"/>
</dbReference>
<evidence type="ECO:0000259" key="1">
    <source>
        <dbReference type="Pfam" id="PF07734"/>
    </source>
</evidence>
<dbReference type="OrthoDB" id="1089231at2759"/>
<dbReference type="SUPFAM" id="SSF50965">
    <property type="entry name" value="Galactose oxidase, central domain"/>
    <property type="match status" value="1"/>
</dbReference>
<proteinExistence type="predicted"/>
<organism evidence="2 3">
    <name type="scientific">Microthlaspi erraticum</name>
    <dbReference type="NCBI Taxonomy" id="1685480"/>
    <lineage>
        <taxon>Eukaryota</taxon>
        <taxon>Viridiplantae</taxon>
        <taxon>Streptophyta</taxon>
        <taxon>Embryophyta</taxon>
        <taxon>Tracheophyta</taxon>
        <taxon>Spermatophyta</taxon>
        <taxon>Magnoliopsida</taxon>
        <taxon>eudicotyledons</taxon>
        <taxon>Gunneridae</taxon>
        <taxon>Pentapetalae</taxon>
        <taxon>rosids</taxon>
        <taxon>malvids</taxon>
        <taxon>Brassicales</taxon>
        <taxon>Brassicaceae</taxon>
        <taxon>Coluteocarpeae</taxon>
        <taxon>Microthlaspi</taxon>
    </lineage>
</organism>
<dbReference type="Pfam" id="PF07734">
    <property type="entry name" value="FBA_1"/>
    <property type="match status" value="1"/>
</dbReference>
<dbReference type="EMBL" id="CACVBM020000444">
    <property type="protein sequence ID" value="CAA7019437.1"/>
    <property type="molecule type" value="Genomic_DNA"/>
</dbReference>
<accession>A0A6D2HT60</accession>
<sequence length="370" mass="42741">MRCTNTSLQTHTRDPYFESEYFSRFGSGLFNIASHGSETLCYQPYVPSESRQRIENTSKEWRQILGSCSGLLLLFVGRDLCVANPLTKKFRFLDLSRLMGNVSVERFCWENRKHIGFAVDQIDQATQSFKIVQLTEEKIANNTSYEFEIYAGGDSWRESKTKITCQSSHLHNRMKKPVYLDGSLHWLREDGGILAFNPKTEEARLIPTKLPQEVSLKMLFSAGDSRLTFVSATKEVIYIYALQDDPKWVLVTRIRNIVLDEERCGYYWNVEAYDGKFLVLRENKVLHVYDLSANKWEVVGSIPKWSDASQDIFQFTPSWSSVVGLDETLACGDKRDPIRKTEVKRDLSLVMGLVDVEPPFRKWVKLIREI</sequence>
<name>A0A6D2HT60_9BRAS</name>
<dbReference type="PANTHER" id="PTHR31672">
    <property type="entry name" value="BNACNNG10540D PROTEIN"/>
    <property type="match status" value="1"/>
</dbReference>
<reference evidence="2" key="1">
    <citation type="submission" date="2020-01" db="EMBL/GenBank/DDBJ databases">
        <authorList>
            <person name="Mishra B."/>
        </authorList>
    </citation>
    <scope>NUCLEOTIDE SEQUENCE [LARGE SCALE GENOMIC DNA]</scope>
</reference>
<dbReference type="AlphaFoldDB" id="A0A6D2HT60"/>
<dbReference type="InterPro" id="IPR050796">
    <property type="entry name" value="SCF_F-box_component"/>
</dbReference>
<dbReference type="Proteomes" id="UP000467841">
    <property type="component" value="Unassembled WGS sequence"/>
</dbReference>
<dbReference type="InterPro" id="IPR017451">
    <property type="entry name" value="F-box-assoc_interact_dom"/>
</dbReference>
<evidence type="ECO:0000313" key="3">
    <source>
        <dbReference type="Proteomes" id="UP000467841"/>
    </source>
</evidence>
<protein>
    <recommendedName>
        <fullName evidence="1">F-box associated beta-propeller type 1 domain-containing protein</fullName>
    </recommendedName>
</protein>
<comment type="caution">
    <text evidence="2">The sequence shown here is derived from an EMBL/GenBank/DDBJ whole genome shotgun (WGS) entry which is preliminary data.</text>
</comment>
<feature type="domain" description="F-box associated beta-propeller type 1" evidence="1">
    <location>
        <begin position="60"/>
        <end position="229"/>
    </location>
</feature>
<keyword evidence="3" id="KW-1185">Reference proteome</keyword>